<gene>
    <name evidence="1" type="ORF">EV420DRAFT_377544</name>
</gene>
<dbReference type="Proteomes" id="UP001175211">
    <property type="component" value="Unassembled WGS sequence"/>
</dbReference>
<protein>
    <recommendedName>
        <fullName evidence="3">Protein kinase domain-containing protein</fullName>
    </recommendedName>
</protein>
<dbReference type="GeneID" id="85365436"/>
<evidence type="ECO:0008006" key="3">
    <source>
        <dbReference type="Google" id="ProtNLM"/>
    </source>
</evidence>
<sequence length="153" mass="17553">METAIDAGNTQTRGLREETRVLGTLQAQSVERIRADIQALDGGRLYKGMVRDILPGEIYLSRGFSPSYSWDPVFNEYSTNIEGPKIVRVYQSNDREAMWRFQADLDQRLYLRHPNIDQLFGVCTSQHFPALVFHSGSHEKRMPIDQYIDTLSA</sequence>
<proteinExistence type="predicted"/>
<evidence type="ECO:0000313" key="2">
    <source>
        <dbReference type="Proteomes" id="UP001175211"/>
    </source>
</evidence>
<dbReference type="RefSeq" id="XP_060321815.1">
    <property type="nucleotide sequence ID" value="XM_060481888.1"/>
</dbReference>
<dbReference type="EMBL" id="JAUEPS010000175">
    <property type="protein sequence ID" value="KAK0434768.1"/>
    <property type="molecule type" value="Genomic_DNA"/>
</dbReference>
<evidence type="ECO:0000313" key="1">
    <source>
        <dbReference type="EMBL" id="KAK0434768.1"/>
    </source>
</evidence>
<accession>A0AA39J289</accession>
<organism evidence="1 2">
    <name type="scientific">Armillaria tabescens</name>
    <name type="common">Ringless honey mushroom</name>
    <name type="synonym">Agaricus tabescens</name>
    <dbReference type="NCBI Taxonomy" id="1929756"/>
    <lineage>
        <taxon>Eukaryota</taxon>
        <taxon>Fungi</taxon>
        <taxon>Dikarya</taxon>
        <taxon>Basidiomycota</taxon>
        <taxon>Agaricomycotina</taxon>
        <taxon>Agaricomycetes</taxon>
        <taxon>Agaricomycetidae</taxon>
        <taxon>Agaricales</taxon>
        <taxon>Marasmiineae</taxon>
        <taxon>Physalacriaceae</taxon>
        <taxon>Desarmillaria</taxon>
    </lineage>
</organism>
<keyword evidence="2" id="KW-1185">Reference proteome</keyword>
<dbReference type="AlphaFoldDB" id="A0AA39J289"/>
<name>A0AA39J289_ARMTA</name>
<comment type="caution">
    <text evidence="1">The sequence shown here is derived from an EMBL/GenBank/DDBJ whole genome shotgun (WGS) entry which is preliminary data.</text>
</comment>
<reference evidence="1" key="1">
    <citation type="submission" date="2023-06" db="EMBL/GenBank/DDBJ databases">
        <authorList>
            <consortium name="Lawrence Berkeley National Laboratory"/>
            <person name="Ahrendt S."/>
            <person name="Sahu N."/>
            <person name="Indic B."/>
            <person name="Wong-Bajracharya J."/>
            <person name="Merenyi Z."/>
            <person name="Ke H.-M."/>
            <person name="Monk M."/>
            <person name="Kocsube S."/>
            <person name="Drula E."/>
            <person name="Lipzen A."/>
            <person name="Balint B."/>
            <person name="Henrissat B."/>
            <person name="Andreopoulos B."/>
            <person name="Martin F.M."/>
            <person name="Harder C.B."/>
            <person name="Rigling D."/>
            <person name="Ford K.L."/>
            <person name="Foster G.D."/>
            <person name="Pangilinan J."/>
            <person name="Papanicolaou A."/>
            <person name="Barry K."/>
            <person name="LaButti K."/>
            <person name="Viragh M."/>
            <person name="Koriabine M."/>
            <person name="Yan M."/>
            <person name="Riley R."/>
            <person name="Champramary S."/>
            <person name="Plett K.L."/>
            <person name="Tsai I.J."/>
            <person name="Slot J."/>
            <person name="Sipos G."/>
            <person name="Plett J."/>
            <person name="Nagy L.G."/>
            <person name="Grigoriev I.V."/>
        </authorList>
    </citation>
    <scope>NUCLEOTIDE SEQUENCE</scope>
    <source>
        <strain evidence="1">CCBAS 213</strain>
    </source>
</reference>